<dbReference type="InterPro" id="IPR010259">
    <property type="entry name" value="S8pro/Inhibitor_I9"/>
</dbReference>
<dbReference type="PROSITE" id="PS51892">
    <property type="entry name" value="SUBTILASE"/>
    <property type="match status" value="1"/>
</dbReference>
<dbReference type="FunFam" id="3.40.50.200:FF:000007">
    <property type="entry name" value="Subtilisin-like serine protease"/>
    <property type="match status" value="1"/>
</dbReference>
<dbReference type="Proteomes" id="UP000245609">
    <property type="component" value="Unassembled WGS sequence"/>
</dbReference>
<dbReference type="GO" id="GO:0004252">
    <property type="term" value="F:serine-type endopeptidase activity"/>
    <property type="evidence" value="ECO:0007669"/>
    <property type="project" value="UniProtKB-UniRule"/>
</dbReference>
<dbReference type="InterPro" id="IPR034193">
    <property type="entry name" value="PCSK9_ProteinaseK-like"/>
</dbReference>
<dbReference type="AlphaFoldDB" id="A0A2T9Z8B3"/>
<evidence type="ECO:0000256" key="7">
    <source>
        <dbReference type="SAM" id="SignalP"/>
    </source>
</evidence>
<feature type="active site" description="Charge relay system" evidence="5">
    <location>
        <position position="363"/>
    </location>
</feature>
<evidence type="ECO:0000256" key="5">
    <source>
        <dbReference type="PROSITE-ProRule" id="PRU01240"/>
    </source>
</evidence>
<dbReference type="PROSITE" id="PS00138">
    <property type="entry name" value="SUBTILASE_SER"/>
    <property type="match status" value="1"/>
</dbReference>
<keyword evidence="11" id="KW-1185">Reference proteome</keyword>
<dbReference type="InterPro" id="IPR023827">
    <property type="entry name" value="Peptidase_S8_Asp-AS"/>
</dbReference>
<dbReference type="PANTHER" id="PTHR43806">
    <property type="entry name" value="PEPTIDASE S8"/>
    <property type="match status" value="1"/>
</dbReference>
<evidence type="ECO:0000256" key="4">
    <source>
        <dbReference type="ARBA" id="ARBA00022825"/>
    </source>
</evidence>
<evidence type="ECO:0000256" key="6">
    <source>
        <dbReference type="RuleBase" id="RU003355"/>
    </source>
</evidence>
<accession>A0A2T9Z8B3</accession>
<feature type="active site" description="Charge relay system" evidence="5">
    <location>
        <position position="167"/>
    </location>
</feature>
<reference evidence="10 11" key="1">
    <citation type="journal article" date="2018" name="MBio">
        <title>Comparative Genomics Reveals the Core Gene Toolbox for the Fungus-Insect Symbiosis.</title>
        <authorList>
            <person name="Wang Y."/>
            <person name="Stata M."/>
            <person name="Wang W."/>
            <person name="Stajich J.E."/>
            <person name="White M.M."/>
            <person name="Moncalvo J.M."/>
        </authorList>
    </citation>
    <scope>NUCLEOTIDE SEQUENCE [LARGE SCALE GENOMIC DNA]</scope>
    <source>
        <strain evidence="10 11">SC-DP-2</strain>
    </source>
</reference>
<evidence type="ECO:0008006" key="12">
    <source>
        <dbReference type="Google" id="ProtNLM"/>
    </source>
</evidence>
<evidence type="ECO:0000259" key="9">
    <source>
        <dbReference type="Pfam" id="PF05922"/>
    </source>
</evidence>
<comment type="similarity">
    <text evidence="1 5 6">Belongs to the peptidase S8 family.</text>
</comment>
<dbReference type="EMBL" id="MBFS01001605">
    <property type="protein sequence ID" value="PVV00834.1"/>
    <property type="molecule type" value="Genomic_DNA"/>
</dbReference>
<dbReference type="InterPro" id="IPR022398">
    <property type="entry name" value="Peptidase_S8_His-AS"/>
</dbReference>
<dbReference type="Pfam" id="PF00082">
    <property type="entry name" value="Peptidase_S8"/>
    <property type="match status" value="1"/>
</dbReference>
<comment type="caution">
    <text evidence="10">The sequence shown here is derived from an EMBL/GenBank/DDBJ whole genome shotgun (WGS) entry which is preliminary data.</text>
</comment>
<proteinExistence type="inferred from homology"/>
<dbReference type="Gene3D" id="3.40.50.200">
    <property type="entry name" value="Peptidase S8/S53 domain"/>
    <property type="match status" value="1"/>
</dbReference>
<feature type="domain" description="Inhibitor I9" evidence="9">
    <location>
        <begin position="44"/>
        <end position="123"/>
    </location>
</feature>
<dbReference type="InterPro" id="IPR023828">
    <property type="entry name" value="Peptidase_S8_Ser-AS"/>
</dbReference>
<feature type="signal peptide" evidence="7">
    <location>
        <begin position="1"/>
        <end position="18"/>
    </location>
</feature>
<dbReference type="InterPro" id="IPR050131">
    <property type="entry name" value="Peptidase_S8_subtilisin-like"/>
</dbReference>
<dbReference type="GO" id="GO:0006508">
    <property type="term" value="P:proteolysis"/>
    <property type="evidence" value="ECO:0007669"/>
    <property type="project" value="UniProtKB-KW"/>
</dbReference>
<feature type="chain" id="PRO_5015755353" description="Peptidase S8/S53 domain-containing protein" evidence="7">
    <location>
        <begin position="19"/>
        <end position="425"/>
    </location>
</feature>
<gene>
    <name evidence="10" type="ORF">BB560_004770</name>
</gene>
<dbReference type="InterPro" id="IPR036852">
    <property type="entry name" value="Peptidase_S8/S53_dom_sf"/>
</dbReference>
<dbReference type="InterPro" id="IPR000209">
    <property type="entry name" value="Peptidase_S8/S53_dom"/>
</dbReference>
<dbReference type="GO" id="GO:0005615">
    <property type="term" value="C:extracellular space"/>
    <property type="evidence" value="ECO:0007669"/>
    <property type="project" value="TreeGrafter"/>
</dbReference>
<evidence type="ECO:0000313" key="11">
    <source>
        <dbReference type="Proteomes" id="UP000245609"/>
    </source>
</evidence>
<name>A0A2T9Z8B3_9FUNG</name>
<feature type="domain" description="Peptidase S8/S53" evidence="8">
    <location>
        <begin position="162"/>
        <end position="405"/>
    </location>
</feature>
<sequence>MLFIRVFSIFSIATLSAATPSFVNQVSRQAPLLSNIDADIVPNSYIIVFKDTVKPNDDSYTSHFEKINNYIAIRGSGDDSNKIDFVYEHVLNGYTGKFDPYLIEYIRSSPEVDYVEQDQVVSINTIQTNAPWGLARLSSRTKLTTANKSKYYYNPNGGTGATAYIIDTGINTAHVDFGGRAVWGANYATSTNNDGNGHGTHVAGTVGGATYGVAKKVKLVAVKVLDDAGSGVMSNVIKGIQYTVTARLQEQQEATAAGRAPPRSVANMSLGAGRSESLNTAVNNAVAAGITYVVSAGNNGANACNNSPASATSAIAVGATDINDNRASFSNYGTCVSIFAPGVSILSTWIRSTTATNTISGTSMASPHICGLAAYFQSLSSTPLTPAQLKSMILNTATSGAVSNPGTGSPNLLGYNNPPPSLTFF</sequence>
<dbReference type="Gene3D" id="3.30.70.80">
    <property type="entry name" value="Peptidase S8 propeptide/proteinase inhibitor I9"/>
    <property type="match status" value="1"/>
</dbReference>
<evidence type="ECO:0000259" key="8">
    <source>
        <dbReference type="Pfam" id="PF00082"/>
    </source>
</evidence>
<dbReference type="SUPFAM" id="SSF52743">
    <property type="entry name" value="Subtilisin-like"/>
    <property type="match status" value="1"/>
</dbReference>
<evidence type="ECO:0000256" key="3">
    <source>
        <dbReference type="ARBA" id="ARBA00022801"/>
    </source>
</evidence>
<dbReference type="PANTHER" id="PTHR43806:SF11">
    <property type="entry name" value="CEREVISIN-RELATED"/>
    <property type="match status" value="1"/>
</dbReference>
<dbReference type="InterPro" id="IPR015500">
    <property type="entry name" value="Peptidase_S8_subtilisin-rel"/>
</dbReference>
<dbReference type="STRING" id="133381.A0A2T9Z8B3"/>
<dbReference type="Pfam" id="PF05922">
    <property type="entry name" value="Inhibitor_I9"/>
    <property type="match status" value="1"/>
</dbReference>
<feature type="active site" description="Charge relay system" evidence="5">
    <location>
        <position position="198"/>
    </location>
</feature>
<keyword evidence="4 5" id="KW-0720">Serine protease</keyword>
<dbReference type="CDD" id="cd04077">
    <property type="entry name" value="Peptidases_S8_PCSK9_ProteinaseK_like"/>
    <property type="match status" value="1"/>
</dbReference>
<dbReference type="PROSITE" id="PS00137">
    <property type="entry name" value="SUBTILASE_HIS"/>
    <property type="match status" value="1"/>
</dbReference>
<evidence type="ECO:0000313" key="10">
    <source>
        <dbReference type="EMBL" id="PVV00834.1"/>
    </source>
</evidence>
<dbReference type="PROSITE" id="PS00136">
    <property type="entry name" value="SUBTILASE_ASP"/>
    <property type="match status" value="1"/>
</dbReference>
<dbReference type="PRINTS" id="PR00723">
    <property type="entry name" value="SUBTILISIN"/>
</dbReference>
<protein>
    <recommendedName>
        <fullName evidence="12">Peptidase S8/S53 domain-containing protein</fullName>
    </recommendedName>
</protein>
<organism evidence="10 11">
    <name type="scientific">Smittium megazygosporum</name>
    <dbReference type="NCBI Taxonomy" id="133381"/>
    <lineage>
        <taxon>Eukaryota</taxon>
        <taxon>Fungi</taxon>
        <taxon>Fungi incertae sedis</taxon>
        <taxon>Zoopagomycota</taxon>
        <taxon>Kickxellomycotina</taxon>
        <taxon>Harpellomycetes</taxon>
        <taxon>Harpellales</taxon>
        <taxon>Legeriomycetaceae</taxon>
        <taxon>Smittium</taxon>
    </lineage>
</organism>
<keyword evidence="7" id="KW-0732">Signal</keyword>
<dbReference type="OrthoDB" id="206201at2759"/>
<keyword evidence="3 5" id="KW-0378">Hydrolase</keyword>
<keyword evidence="2 5" id="KW-0645">Protease</keyword>
<dbReference type="InterPro" id="IPR037045">
    <property type="entry name" value="S8pro/Inhibitor_I9_sf"/>
</dbReference>
<evidence type="ECO:0000256" key="2">
    <source>
        <dbReference type="ARBA" id="ARBA00022670"/>
    </source>
</evidence>
<evidence type="ECO:0000256" key="1">
    <source>
        <dbReference type="ARBA" id="ARBA00011073"/>
    </source>
</evidence>